<keyword evidence="6" id="KW-0547">Nucleotide-binding</keyword>
<proteinExistence type="inferred from homology"/>
<comment type="cofactor">
    <cofactor evidence="1">
        <name>Mg(2+)</name>
        <dbReference type="ChEBI" id="CHEBI:18420"/>
    </cofactor>
</comment>
<keyword evidence="5" id="KW-0479">Metal-binding</keyword>
<dbReference type="GO" id="GO:0046872">
    <property type="term" value="F:metal ion binding"/>
    <property type="evidence" value="ECO:0007669"/>
    <property type="project" value="UniProtKB-KW"/>
</dbReference>
<evidence type="ECO:0000256" key="9">
    <source>
        <dbReference type="ARBA" id="ARBA00031547"/>
    </source>
</evidence>
<keyword evidence="7" id="KW-0067">ATP-binding</keyword>
<evidence type="ECO:0000256" key="4">
    <source>
        <dbReference type="ARBA" id="ARBA00022695"/>
    </source>
</evidence>
<dbReference type="GO" id="GO:0016779">
    <property type="term" value="F:nucleotidyltransferase activity"/>
    <property type="evidence" value="ECO:0007669"/>
    <property type="project" value="UniProtKB-KW"/>
</dbReference>
<evidence type="ECO:0000256" key="6">
    <source>
        <dbReference type="ARBA" id="ARBA00022741"/>
    </source>
</evidence>
<evidence type="ECO:0000256" key="2">
    <source>
        <dbReference type="ARBA" id="ARBA00009747"/>
    </source>
</evidence>
<dbReference type="PANTHER" id="PTHR12153">
    <property type="entry name" value="SELENOPROTEIN O"/>
    <property type="match status" value="1"/>
</dbReference>
<evidence type="ECO:0000256" key="7">
    <source>
        <dbReference type="ARBA" id="ARBA00022840"/>
    </source>
</evidence>
<keyword evidence="4" id="KW-0548">Nucleotidyltransferase</keyword>
<dbReference type="InterPro" id="IPR003846">
    <property type="entry name" value="SelO"/>
</dbReference>
<dbReference type="Proteomes" id="UP000748531">
    <property type="component" value="Unassembled WGS sequence"/>
</dbReference>
<dbReference type="EMBL" id="LUCH01017432">
    <property type="protein sequence ID" value="KAF5394993.1"/>
    <property type="molecule type" value="Genomic_DNA"/>
</dbReference>
<comment type="similarity">
    <text evidence="2">Belongs to the SELO family.</text>
</comment>
<dbReference type="OrthoDB" id="10254721at2759"/>
<dbReference type="GO" id="GO:0005524">
    <property type="term" value="F:ATP binding"/>
    <property type="evidence" value="ECO:0007669"/>
    <property type="project" value="UniProtKB-KW"/>
</dbReference>
<protein>
    <recommendedName>
        <fullName evidence="9">Selenoprotein O</fullName>
    </recommendedName>
</protein>
<keyword evidence="3" id="KW-0808">Transferase</keyword>
<accession>A0A8J4SZI4</accession>
<keyword evidence="11" id="KW-1185">Reference proteome</keyword>
<evidence type="ECO:0000256" key="3">
    <source>
        <dbReference type="ARBA" id="ARBA00022679"/>
    </source>
</evidence>
<evidence type="ECO:0000256" key="1">
    <source>
        <dbReference type="ARBA" id="ARBA00001946"/>
    </source>
</evidence>
<evidence type="ECO:0000313" key="11">
    <source>
        <dbReference type="Proteomes" id="UP000748531"/>
    </source>
</evidence>
<comment type="caution">
    <text evidence="10">The sequence shown here is derived from an EMBL/GenBank/DDBJ whole genome shotgun (WGS) entry which is preliminary data.</text>
</comment>
<dbReference type="AlphaFoldDB" id="A0A8J4SZI4"/>
<evidence type="ECO:0000256" key="5">
    <source>
        <dbReference type="ARBA" id="ARBA00022723"/>
    </source>
</evidence>
<evidence type="ECO:0000313" key="10">
    <source>
        <dbReference type="EMBL" id="KAF5394993.1"/>
    </source>
</evidence>
<dbReference type="PANTHER" id="PTHR12153:SF15">
    <property type="entry name" value="PROTEIN ADENYLYLTRANSFERASE SELO, MITOCHONDRIAL"/>
    <property type="match status" value="1"/>
</dbReference>
<keyword evidence="8" id="KW-0460">Magnesium</keyword>
<evidence type="ECO:0000256" key="8">
    <source>
        <dbReference type="ARBA" id="ARBA00022842"/>
    </source>
</evidence>
<name>A0A8J4SZI4_9TREM</name>
<reference evidence="10" key="1">
    <citation type="submission" date="2019-05" db="EMBL/GenBank/DDBJ databases">
        <title>Annotation for the trematode Paragonimus heterotremus.</title>
        <authorList>
            <person name="Choi Y.-J."/>
        </authorList>
    </citation>
    <scope>NUCLEOTIDE SEQUENCE</scope>
    <source>
        <strain evidence="10">LC</strain>
    </source>
</reference>
<organism evidence="10 11">
    <name type="scientific">Paragonimus heterotremus</name>
    <dbReference type="NCBI Taxonomy" id="100268"/>
    <lineage>
        <taxon>Eukaryota</taxon>
        <taxon>Metazoa</taxon>
        <taxon>Spiralia</taxon>
        <taxon>Lophotrochozoa</taxon>
        <taxon>Platyhelminthes</taxon>
        <taxon>Trematoda</taxon>
        <taxon>Digenea</taxon>
        <taxon>Plagiorchiida</taxon>
        <taxon>Troglotremata</taxon>
        <taxon>Troglotrematidae</taxon>
        <taxon>Paragonimus</taxon>
    </lineage>
</organism>
<sequence length="315" mass="34848">MDVMQQVQHGPKFDNLALRALPVDTGPNSIRVVSDACFAKAHTTPVESPQLVIASREVFELLDFPVNLIDQAVDFSAELAVLVQYLSGNKVWPASEPYAHCYCGHQFGNFAGQLGDGAVVYLGEVINHKGERWELQLKGAGLTPFSRQADGRKVLRSSLREFLCSEAMYHLGISTTRAASVITSDTLVSRDVFYTGNIVMERASITCRVAPTFIRFGSFEITKPPDTLTGRRGPSFGNHTILPQLTAYVIEQFYPEIWSIRASSDWSTVCLSFFEQVVRRTAELVACWQTVGFCHGLVISVDDQVSETLSFLDIA</sequence>
<dbReference type="Pfam" id="PF02696">
    <property type="entry name" value="SelO"/>
    <property type="match status" value="1"/>
</dbReference>
<gene>
    <name evidence="10" type="ORF">PHET_09008</name>
</gene>